<dbReference type="PANTHER" id="PTHR19924:SF26">
    <property type="entry name" value="U3 SMALL NUCLEOLAR RNA-ASSOCIATED PROTEIN 15 HOMOLOG"/>
    <property type="match status" value="1"/>
</dbReference>
<sequence length="589" mass="64742">MTSRRTSKVGVVTQPRTESDVVTRWSTRRSHVESRSPDPGLVGGGVSYQALPGTSHRMQIAAMGSFRPTRIQSIPQLGEKISNETLYWKAYRSPVQINEYGAVTHVHFSPTAPHHFAVSASTRVHVYAAHSAEPQRTFTRFRDVAFGATFRADGRLLVAGSEEGVVRVFEAHGRVPLRSFDGHKRAVRVSCFMSDGLRVLSGSDDCTARLWDVATGAQLSSFASHGDYVRSAHVCTLNPNLFITGSYDHMVRVFDVRQPDAVLTLDHGFPVESVLAFPSEGLYASAGGRLVKVWDAVRGGHLLACLRHHHKTVTALTLNGAGDRLLTASLDRHVKVLSTTTFKPVHSFDYPAAILSLGISPDDQTLVAGMTNGLLSVRNRKTEERQKPEPRRRRGATYRYYVRGKDYLPKKGDVKVSFQARTKQQTYDKLLRTFQHSRALDAVLEAQVASRHPQVTVSVMAELARRQALQSAIAGRDEQQLLVLLAFLLRNMLDPRFSSVLTTVADALIDIYGSTLHKSRAVAQRFEKLAELIEREVSFQQELLAAMGMMDALFAANTERKHAQGDALPAPAPAPAVPAVPATPAVATS</sequence>
<evidence type="ECO:0000256" key="8">
    <source>
        <dbReference type="PROSITE-ProRule" id="PRU00221"/>
    </source>
</evidence>
<feature type="repeat" description="WD" evidence="8">
    <location>
        <begin position="306"/>
        <end position="347"/>
    </location>
</feature>
<dbReference type="InterPro" id="IPR019775">
    <property type="entry name" value="WD40_repeat_CS"/>
</dbReference>
<evidence type="ECO:0000256" key="1">
    <source>
        <dbReference type="ARBA" id="ARBA00004604"/>
    </source>
</evidence>
<evidence type="ECO:0000313" key="12">
    <source>
        <dbReference type="RefSeq" id="XP_032824459.1"/>
    </source>
</evidence>
<dbReference type="CTD" id="84135"/>
<dbReference type="SUPFAM" id="SSF50978">
    <property type="entry name" value="WD40 repeat-like"/>
    <property type="match status" value="1"/>
</dbReference>
<accession>A0AAJ7TVR6</accession>
<dbReference type="Gene3D" id="2.130.10.10">
    <property type="entry name" value="YVTN repeat-like/Quinoprotein amine dehydrogenase"/>
    <property type="match status" value="2"/>
</dbReference>
<reference evidence="12" key="1">
    <citation type="submission" date="2025-08" db="UniProtKB">
        <authorList>
            <consortium name="RefSeq"/>
        </authorList>
    </citation>
    <scope>IDENTIFICATION</scope>
    <source>
        <tissue evidence="12">Sperm</tissue>
    </source>
</reference>
<dbReference type="PROSITE" id="PS50082">
    <property type="entry name" value="WD_REPEATS_2"/>
    <property type="match status" value="2"/>
</dbReference>
<evidence type="ECO:0000313" key="11">
    <source>
        <dbReference type="Proteomes" id="UP001318040"/>
    </source>
</evidence>
<dbReference type="RefSeq" id="XP_032824459.1">
    <property type="nucleotide sequence ID" value="XM_032968568.1"/>
</dbReference>
<evidence type="ECO:0000256" key="3">
    <source>
        <dbReference type="ARBA" id="ARBA00022552"/>
    </source>
</evidence>
<evidence type="ECO:0000256" key="2">
    <source>
        <dbReference type="ARBA" id="ARBA00018260"/>
    </source>
</evidence>
<keyword evidence="11" id="KW-1185">Reference proteome</keyword>
<evidence type="ECO:0000256" key="5">
    <source>
        <dbReference type="ARBA" id="ARBA00022737"/>
    </source>
</evidence>
<dbReference type="KEGG" id="pmrn:116950643"/>
<gene>
    <name evidence="12" type="primary">UTP15</name>
</gene>
<dbReference type="PROSITE" id="PS00678">
    <property type="entry name" value="WD_REPEATS_1"/>
    <property type="match status" value="1"/>
</dbReference>
<keyword evidence="5" id="KW-0677">Repeat</keyword>
<feature type="domain" description="U3 small nucleolar RNA-associated protein 15 C-terminal" evidence="10">
    <location>
        <begin position="407"/>
        <end position="553"/>
    </location>
</feature>
<dbReference type="InterPro" id="IPR036322">
    <property type="entry name" value="WD40_repeat_dom_sf"/>
</dbReference>
<protein>
    <recommendedName>
        <fullName evidence="2">U3 small nucleolar RNA-associated protein 15 homolog</fullName>
    </recommendedName>
</protein>
<dbReference type="InterPro" id="IPR015943">
    <property type="entry name" value="WD40/YVTN_repeat-like_dom_sf"/>
</dbReference>
<dbReference type="Proteomes" id="UP001318040">
    <property type="component" value="Chromosome 40"/>
</dbReference>
<dbReference type="Pfam" id="PF00400">
    <property type="entry name" value="WD40"/>
    <property type="match status" value="3"/>
</dbReference>
<keyword evidence="4 8" id="KW-0853">WD repeat</keyword>
<evidence type="ECO:0000256" key="6">
    <source>
        <dbReference type="ARBA" id="ARBA00023242"/>
    </source>
</evidence>
<comment type="function">
    <text evidence="7">Ribosome biogenesis factor. Involved in nucleolar processing of pre-18S ribosomal RNA. Required for optimal pre-ribosomal RNA transcription by RNA polymerase I. Part of the small subunit (SSU) processome, first precursor of the small eukaryotic ribosomal subunit. During the assembly of the SSU processome in the nucleolus, many ribosome biogenesis factors, an RNA chaperone and ribosomal proteins associate with the nascent pre-rRNA and work in concert to generate RNA folding, modifications, rearrangements and cleavage as well as targeted degradation of pre-ribosomal RNA by the RNA exosome.</text>
</comment>
<dbReference type="GeneID" id="116950643"/>
<feature type="region of interest" description="Disordered" evidence="9">
    <location>
        <begin position="564"/>
        <end position="589"/>
    </location>
</feature>
<feature type="region of interest" description="Disordered" evidence="9">
    <location>
        <begin position="1"/>
        <end position="44"/>
    </location>
</feature>
<proteinExistence type="predicted"/>
<dbReference type="InterPro" id="IPR018983">
    <property type="entry name" value="U3_snoRNA-assocProt_15_C"/>
</dbReference>
<dbReference type="Pfam" id="PF09384">
    <property type="entry name" value="UTP15_C"/>
    <property type="match status" value="1"/>
</dbReference>
<feature type="repeat" description="WD" evidence="8">
    <location>
        <begin position="180"/>
        <end position="221"/>
    </location>
</feature>
<evidence type="ECO:0000256" key="4">
    <source>
        <dbReference type="ARBA" id="ARBA00022574"/>
    </source>
</evidence>
<keyword evidence="6" id="KW-0539">Nucleus</keyword>
<evidence type="ECO:0000256" key="7">
    <source>
        <dbReference type="ARBA" id="ARBA00045437"/>
    </source>
</evidence>
<keyword evidence="3" id="KW-0698">rRNA processing</keyword>
<dbReference type="AlphaFoldDB" id="A0AAJ7TVR6"/>
<dbReference type="SMART" id="SM00320">
    <property type="entry name" value="WD40"/>
    <property type="match status" value="7"/>
</dbReference>
<evidence type="ECO:0000256" key="9">
    <source>
        <dbReference type="SAM" id="MobiDB-lite"/>
    </source>
</evidence>
<name>A0AAJ7TVR6_PETMA</name>
<dbReference type="GO" id="GO:0005730">
    <property type="term" value="C:nucleolus"/>
    <property type="evidence" value="ECO:0007669"/>
    <property type="project" value="UniProtKB-SubCell"/>
</dbReference>
<dbReference type="PROSITE" id="PS50294">
    <property type="entry name" value="WD_REPEATS_REGION"/>
    <property type="match status" value="1"/>
</dbReference>
<dbReference type="PANTHER" id="PTHR19924">
    <property type="entry name" value="UTP15 U3 SMALL NUCLEOLAR RNA-ASSOCIATED PROTEIN 15 FAMILY MEMBER"/>
    <property type="match status" value="1"/>
</dbReference>
<feature type="compositionally biased region" description="Low complexity" evidence="9">
    <location>
        <begin position="579"/>
        <end position="589"/>
    </location>
</feature>
<dbReference type="InterPro" id="IPR001680">
    <property type="entry name" value="WD40_rpt"/>
</dbReference>
<dbReference type="GO" id="GO:0006364">
    <property type="term" value="P:rRNA processing"/>
    <property type="evidence" value="ECO:0007669"/>
    <property type="project" value="UniProtKB-KW"/>
</dbReference>
<evidence type="ECO:0000259" key="10">
    <source>
        <dbReference type="Pfam" id="PF09384"/>
    </source>
</evidence>
<dbReference type="GO" id="GO:0045943">
    <property type="term" value="P:positive regulation of transcription by RNA polymerase I"/>
    <property type="evidence" value="ECO:0007669"/>
    <property type="project" value="TreeGrafter"/>
</dbReference>
<dbReference type="CDD" id="cd00200">
    <property type="entry name" value="WD40"/>
    <property type="match status" value="1"/>
</dbReference>
<comment type="subcellular location">
    <subcellularLocation>
        <location evidence="1">Nucleus</location>
        <location evidence="1">Nucleolus</location>
    </subcellularLocation>
</comment>
<organism evidence="11 12">
    <name type="scientific">Petromyzon marinus</name>
    <name type="common">Sea lamprey</name>
    <dbReference type="NCBI Taxonomy" id="7757"/>
    <lineage>
        <taxon>Eukaryota</taxon>
        <taxon>Metazoa</taxon>
        <taxon>Chordata</taxon>
        <taxon>Craniata</taxon>
        <taxon>Vertebrata</taxon>
        <taxon>Cyclostomata</taxon>
        <taxon>Hyperoartia</taxon>
        <taxon>Petromyzontiformes</taxon>
        <taxon>Petromyzontidae</taxon>
        <taxon>Petromyzon</taxon>
    </lineage>
</organism>